<keyword evidence="12" id="KW-0443">Lipid metabolism</keyword>
<evidence type="ECO:0000259" key="18">
    <source>
        <dbReference type="Pfam" id="PF13417"/>
    </source>
</evidence>
<dbReference type="CDD" id="cd03197">
    <property type="entry name" value="GST_C_mPGES2"/>
    <property type="match status" value="1"/>
</dbReference>
<dbReference type="GO" id="GO:0005739">
    <property type="term" value="C:mitochondrion"/>
    <property type="evidence" value="ECO:0007669"/>
    <property type="project" value="TreeGrafter"/>
</dbReference>
<dbReference type="PANTHER" id="PTHR12782:SF5">
    <property type="entry name" value="PROSTAGLANDIN E SYNTHASE 2"/>
    <property type="match status" value="1"/>
</dbReference>
<comment type="similarity">
    <text evidence="2">Belongs to the GST superfamily.</text>
</comment>
<evidence type="ECO:0000256" key="10">
    <source>
        <dbReference type="ARBA" id="ARBA00022989"/>
    </source>
</evidence>
<keyword evidence="5" id="KW-0644">Prostaglandin metabolism</keyword>
<dbReference type="Proteomes" id="UP000691718">
    <property type="component" value="Unassembled WGS sequence"/>
</dbReference>
<evidence type="ECO:0000256" key="13">
    <source>
        <dbReference type="ARBA" id="ARBA00023235"/>
    </source>
</evidence>
<evidence type="ECO:0000313" key="20">
    <source>
        <dbReference type="Proteomes" id="UP000691718"/>
    </source>
</evidence>
<dbReference type="PROSITE" id="PS00195">
    <property type="entry name" value="GLUTAREDOXIN_1"/>
    <property type="match status" value="1"/>
</dbReference>
<dbReference type="InterPro" id="IPR004045">
    <property type="entry name" value="Glutathione_S-Trfase_N"/>
</dbReference>
<keyword evidence="6" id="KW-0444">Lipid biosynthesis</keyword>
<evidence type="ECO:0000256" key="5">
    <source>
        <dbReference type="ARBA" id="ARBA00022501"/>
    </source>
</evidence>
<keyword evidence="20" id="KW-1185">Reference proteome</keyword>
<evidence type="ECO:0000256" key="4">
    <source>
        <dbReference type="ARBA" id="ARBA00019474"/>
    </source>
</evidence>
<organism evidence="19 20">
    <name type="scientific">Parnassius apollo</name>
    <name type="common">Apollo butterfly</name>
    <name type="synonym">Papilio apollo</name>
    <dbReference type="NCBI Taxonomy" id="110799"/>
    <lineage>
        <taxon>Eukaryota</taxon>
        <taxon>Metazoa</taxon>
        <taxon>Ecdysozoa</taxon>
        <taxon>Arthropoda</taxon>
        <taxon>Hexapoda</taxon>
        <taxon>Insecta</taxon>
        <taxon>Pterygota</taxon>
        <taxon>Neoptera</taxon>
        <taxon>Endopterygota</taxon>
        <taxon>Lepidoptera</taxon>
        <taxon>Glossata</taxon>
        <taxon>Ditrysia</taxon>
        <taxon>Papilionoidea</taxon>
        <taxon>Papilionidae</taxon>
        <taxon>Parnassiinae</taxon>
        <taxon>Parnassini</taxon>
        <taxon>Parnassius</taxon>
        <taxon>Parnassius</taxon>
    </lineage>
</organism>
<dbReference type="SFLD" id="SFLDG01182">
    <property type="entry name" value="Prostaglandin_E_synthase_like"/>
    <property type="match status" value="1"/>
</dbReference>
<comment type="catalytic activity">
    <reaction evidence="15">
        <text>prostaglandin H2 = prostaglandin E2</text>
        <dbReference type="Rhea" id="RHEA:12893"/>
        <dbReference type="ChEBI" id="CHEBI:57405"/>
        <dbReference type="ChEBI" id="CHEBI:606564"/>
        <dbReference type="EC" id="5.3.99.3"/>
    </reaction>
    <physiologicalReaction direction="left-to-right" evidence="15">
        <dbReference type="Rhea" id="RHEA:12894"/>
    </physiologicalReaction>
</comment>
<evidence type="ECO:0000256" key="3">
    <source>
        <dbReference type="ARBA" id="ARBA00012203"/>
    </source>
</evidence>
<dbReference type="InterPro" id="IPR034334">
    <property type="entry name" value="PGES2"/>
</dbReference>
<dbReference type="PROSITE" id="PS51354">
    <property type="entry name" value="GLUTAREDOXIN_2"/>
    <property type="match status" value="1"/>
</dbReference>
<dbReference type="EC" id="5.3.99.3" evidence="3"/>
<dbReference type="InterPro" id="IPR011767">
    <property type="entry name" value="GLR_AS"/>
</dbReference>
<evidence type="ECO:0000313" key="19">
    <source>
        <dbReference type="EMBL" id="CAG4929450.1"/>
    </source>
</evidence>
<evidence type="ECO:0000256" key="15">
    <source>
        <dbReference type="ARBA" id="ARBA00023931"/>
    </source>
</evidence>
<evidence type="ECO:0000256" key="9">
    <source>
        <dbReference type="ARBA" id="ARBA00022832"/>
    </source>
</evidence>
<dbReference type="EMBL" id="CAJQZP010000001">
    <property type="protein sequence ID" value="CAG4929450.1"/>
    <property type="molecule type" value="Genomic_DNA"/>
</dbReference>
<evidence type="ECO:0000256" key="2">
    <source>
        <dbReference type="ARBA" id="ARBA00007409"/>
    </source>
</evidence>
<dbReference type="AlphaFoldDB" id="A0A8S3VZ62"/>
<comment type="caution">
    <text evidence="19">The sequence shown here is derived from an EMBL/GenBank/DDBJ whole genome shotgun (WGS) entry which is preliminary data.</text>
</comment>
<dbReference type="InterPro" id="IPR040079">
    <property type="entry name" value="Glutathione_S-Trfase"/>
</dbReference>
<reference evidence="19" key="1">
    <citation type="submission" date="2021-04" db="EMBL/GenBank/DDBJ databases">
        <authorList>
            <person name="Tunstrom K."/>
        </authorList>
    </citation>
    <scope>NUCLEOTIDE SEQUENCE</scope>
</reference>
<keyword evidence="9" id="KW-0276">Fatty acid metabolism</keyword>
<comment type="catalytic activity">
    <reaction evidence="14">
        <text>prostaglandin H2 = (12S)-hydroxy-(5Z,8E,10E)-heptadecatrienoate + malonaldehyde</text>
        <dbReference type="Rhea" id="RHEA:48644"/>
        <dbReference type="ChEBI" id="CHEBI:57405"/>
        <dbReference type="ChEBI" id="CHEBI:90694"/>
        <dbReference type="ChEBI" id="CHEBI:566274"/>
    </reaction>
    <physiologicalReaction direction="left-to-right" evidence="14">
        <dbReference type="Rhea" id="RHEA:48645"/>
    </physiologicalReaction>
</comment>
<evidence type="ECO:0000256" key="11">
    <source>
        <dbReference type="ARBA" id="ARBA00023136"/>
    </source>
</evidence>
<evidence type="ECO:0000256" key="16">
    <source>
        <dbReference type="ARBA" id="ARBA00031041"/>
    </source>
</evidence>
<keyword evidence="13" id="KW-0413">Isomerase</keyword>
<evidence type="ECO:0000256" key="12">
    <source>
        <dbReference type="ARBA" id="ARBA00023160"/>
    </source>
</evidence>
<keyword evidence="10" id="KW-1133">Transmembrane helix</keyword>
<dbReference type="OrthoDB" id="423541at2759"/>
<dbReference type="PANTHER" id="PTHR12782">
    <property type="entry name" value="MICROSOMAL PROSTAGLANDIN E SYNTHASE-2"/>
    <property type="match status" value="1"/>
</dbReference>
<evidence type="ECO:0000256" key="1">
    <source>
        <dbReference type="ARBA" id="ARBA00004702"/>
    </source>
</evidence>
<dbReference type="SFLD" id="SFLDG01203">
    <property type="entry name" value="Prostaglandin_E_synthase_like1"/>
    <property type="match status" value="1"/>
</dbReference>
<evidence type="ECO:0000256" key="17">
    <source>
        <dbReference type="ARBA" id="ARBA00037847"/>
    </source>
</evidence>
<comment type="subcellular location">
    <subcellularLocation>
        <location evidence="17">Endomembrane system</location>
        <topology evidence="17">Single-pass membrane protein</topology>
    </subcellularLocation>
</comment>
<dbReference type="Pfam" id="PF13417">
    <property type="entry name" value="GST_N_3"/>
    <property type="match status" value="1"/>
</dbReference>
<accession>A0A8S3VZ62</accession>
<dbReference type="GO" id="GO:0050220">
    <property type="term" value="F:prostaglandin-E synthase activity"/>
    <property type="evidence" value="ECO:0007669"/>
    <property type="project" value="TreeGrafter"/>
</dbReference>
<name>A0A8S3VZ62_PARAO</name>
<proteinExistence type="inferred from homology"/>
<dbReference type="SFLD" id="SFLDS00019">
    <property type="entry name" value="Glutathione_Transferase_(cytos"/>
    <property type="match status" value="1"/>
</dbReference>
<comment type="pathway">
    <text evidence="1">Lipid metabolism; prostaglandin biosynthesis.</text>
</comment>
<keyword evidence="8" id="KW-0812">Transmembrane</keyword>
<evidence type="ECO:0000256" key="7">
    <source>
        <dbReference type="ARBA" id="ARBA00022585"/>
    </source>
</evidence>
<evidence type="ECO:0000256" key="6">
    <source>
        <dbReference type="ARBA" id="ARBA00022516"/>
    </source>
</evidence>
<keyword evidence="12" id="KW-0275">Fatty acid biosynthesis</keyword>
<sequence length="810" mass="92305">MGKHGKYIKHYRDEWEKLPAFKNWLNRAPVVLTDSGKGEAFCKLCITPLRAHKTDLEKHMKTKTHKDKELSFSKKQPKLASFGYSSISNSSSKEKIIDIQISAYVAAHSSIRSIDHLTDVLKTCGTGSPLENIQLHRSKCSAIIKNVLEPAMLKELLEEVGNQSYSIILDESTDVTTEKYMAYCIRYYNSKLEKIVVDFLGFQEILLLSIARRVFKPIFLRSQSLSENASVSMLHEADIAAVRRALEKAGAPFENSLLPLDSIDFGENFNDLLAKKTVSADKAKEVKQRCSAFLVRLVRELVDRLPLNVSVVEKIELFAPSRVCLSTGKPNIKDFPWQPWLDKLRVLWLSFLVPVNSELLGLSKDQLVNKRVCQKHFDKCQLDDKGNRLKDGYPCLFYTEEVEHGVPLTDGTIEISGQHATTSGMLKYTALFKTTTSGENDNIRLSKIFYTTKSRLPRSTAKITLVSAGVGVLIGAGYGGYTHYKINSKKNVTLTETEEYAFFKEAPKYQAHYKIVNESDTTNLKLVLFQYQTCPFCCKVRAYLDAKGISYEIVEVDAVLRQAIKWSDYKKVPILLAKVDGGYQQLFDSTAIISMLETFLRDKTLQLHDIIKFYPVTKYINEDGKNTTDITNKYFIMHNSTIVNEKEKNAENEEREWRQWADRVLVHTLSPNVYRTAGEALETFKWFEEVGAWRQSFPSWECILMVYGGAAAMWIIAKRLKARHHIKDDVRQSLYDAAYTWMDAVKKKGTRFFGGEQPNLADITVYGVLSSIEGCQAFKDLRNNTNIGLWYDEMRKNMESKRGRVLAINA</sequence>
<feature type="domain" description="GST N-terminal" evidence="18">
    <location>
        <begin position="528"/>
        <end position="597"/>
    </location>
</feature>
<evidence type="ECO:0000256" key="8">
    <source>
        <dbReference type="ARBA" id="ARBA00022692"/>
    </source>
</evidence>
<gene>
    <name evidence="19" type="ORF">PAPOLLO_LOCUS25</name>
</gene>
<keyword evidence="11" id="KW-0472">Membrane</keyword>
<evidence type="ECO:0000256" key="14">
    <source>
        <dbReference type="ARBA" id="ARBA00023930"/>
    </source>
</evidence>
<dbReference type="InterPro" id="IPR034335">
    <property type="entry name" value="PGES2_C"/>
</dbReference>
<keyword evidence="7" id="KW-0643">Prostaglandin biosynthesis</keyword>
<protein>
    <recommendedName>
        <fullName evidence="4">Prostaglandin E synthase 2</fullName>
        <ecNumber evidence="3">5.3.99.3</ecNumber>
    </recommendedName>
    <alternativeName>
        <fullName evidence="16">Microsomal prostaglandin E synthase 2</fullName>
    </alternativeName>
</protein>